<evidence type="ECO:0000259" key="3">
    <source>
        <dbReference type="Pfam" id="PF05598"/>
    </source>
</evidence>
<evidence type="ECO:0000259" key="2">
    <source>
        <dbReference type="Pfam" id="PF01609"/>
    </source>
</evidence>
<proteinExistence type="predicted"/>
<feature type="domain" description="Transposase IS4-like" evidence="2">
    <location>
        <begin position="301"/>
        <end position="444"/>
    </location>
</feature>
<dbReference type="PANTHER" id="PTHR33803">
    <property type="entry name" value="IS1478 TRANSPOSASE"/>
    <property type="match status" value="1"/>
</dbReference>
<feature type="domain" description="Transposase InsH N-terminal" evidence="3">
    <location>
        <begin position="24"/>
        <end position="112"/>
    </location>
</feature>
<dbReference type="InterPro" id="IPR002559">
    <property type="entry name" value="Transposase_11"/>
</dbReference>
<dbReference type="InterPro" id="IPR008490">
    <property type="entry name" value="Transposase_InsH_N"/>
</dbReference>
<feature type="coiled-coil region" evidence="1">
    <location>
        <begin position="222"/>
        <end position="271"/>
    </location>
</feature>
<dbReference type="Pfam" id="PF01609">
    <property type="entry name" value="DDE_Tnp_1"/>
    <property type="match status" value="1"/>
</dbReference>
<dbReference type="EMBL" id="CP104067">
    <property type="protein sequence ID" value="WAH43957.1"/>
    <property type="molecule type" value="Genomic_DNA"/>
</dbReference>
<protein>
    <submittedName>
        <fullName evidence="4">ISNCY family transposase</fullName>
    </submittedName>
</protein>
<keyword evidence="5" id="KW-1185">Reference proteome</keyword>
<dbReference type="RefSeq" id="WP_268007862.1">
    <property type="nucleotide sequence ID" value="NZ_BSUT01000001.1"/>
</dbReference>
<dbReference type="NCBIfam" id="NF033593">
    <property type="entry name" value="transpos_ISNCY_1"/>
    <property type="match status" value="1"/>
</dbReference>
<dbReference type="Pfam" id="PF05598">
    <property type="entry name" value="DUF772"/>
    <property type="match status" value="1"/>
</dbReference>
<name>A0ABY6ZND7_9BACL</name>
<evidence type="ECO:0000313" key="5">
    <source>
        <dbReference type="Proteomes" id="UP001164761"/>
    </source>
</evidence>
<reference evidence="4" key="1">
    <citation type="submission" date="2022-08" db="EMBL/GenBank/DDBJ databases">
        <title>Alicyclobacillus fastidiosus DSM 17978, complete genome.</title>
        <authorList>
            <person name="Wang Q."/>
            <person name="Cai R."/>
            <person name="Wang Z."/>
        </authorList>
    </citation>
    <scope>NUCLEOTIDE SEQUENCE</scope>
    <source>
        <strain evidence="4">DSM 17978</strain>
    </source>
</reference>
<gene>
    <name evidence="4" type="ORF">NZD89_11540</name>
</gene>
<evidence type="ECO:0000256" key="1">
    <source>
        <dbReference type="SAM" id="Coils"/>
    </source>
</evidence>
<dbReference type="Proteomes" id="UP001164761">
    <property type="component" value="Chromosome"/>
</dbReference>
<dbReference type="PANTHER" id="PTHR33803:SF3">
    <property type="entry name" value="BLL1974 PROTEIN"/>
    <property type="match status" value="1"/>
</dbReference>
<organism evidence="4 5">
    <name type="scientific">Alicyclobacillus fastidiosus</name>
    <dbReference type="NCBI Taxonomy" id="392011"/>
    <lineage>
        <taxon>Bacteria</taxon>
        <taxon>Bacillati</taxon>
        <taxon>Bacillota</taxon>
        <taxon>Bacilli</taxon>
        <taxon>Bacillales</taxon>
        <taxon>Alicyclobacillaceae</taxon>
        <taxon>Alicyclobacillus</taxon>
    </lineage>
</organism>
<evidence type="ECO:0000313" key="4">
    <source>
        <dbReference type="EMBL" id="WAH43957.1"/>
    </source>
</evidence>
<accession>A0ABY6ZND7</accession>
<sequence length="452" mass="52224">MLRTHQNQVTLWDSILPESLLSLPAELERIDQILNDERFMWPFLENFNTTMGRPTVPVQTYLRLKYIKFRYQLGYETLVQEVSDSLHWRRFCYIAIDQKVPDATTLIKARKRYGEGTIEHLNELLVKKLSEERVIRHRKFRTDTTVVESDIHHPTDATLLQDGVSAITRTINRIRKVASHATEGFVDQTDIVKRKVLSFAKVLRRRMSRSWDEVNKITQDVVEITESVLQQAESVIEKLQRSTKQSVQKQKHGLQSLVDQTERLLEQAKQVVSGNRIIPDRLISIYDPMARPIKKGKLAKKVEFGYKVRIDETESGFVTGYAVYSGNPSDDEMLIPAVEHHQEIFGSAPHAVATDRGFGSRKNERVLQEELGVKHVSTPFRGKKSKKRTELEQEPWYKDLQRFRAAGEAKIGLLKQKYGLNRSRFRGHSGTAVWVGFRILTHNLRRAAQVSK</sequence>
<keyword evidence="1" id="KW-0175">Coiled coil</keyword>